<evidence type="ECO:0000313" key="2">
    <source>
        <dbReference type="Proteomes" id="UP000008064"/>
    </source>
</evidence>
<organism evidence="2">
    <name type="scientific">Serpula lacrymans var. lacrymans (strain S7.9)</name>
    <name type="common">Dry rot fungus</name>
    <dbReference type="NCBI Taxonomy" id="578457"/>
    <lineage>
        <taxon>Eukaryota</taxon>
        <taxon>Fungi</taxon>
        <taxon>Dikarya</taxon>
        <taxon>Basidiomycota</taxon>
        <taxon>Agaricomycotina</taxon>
        <taxon>Agaricomycetes</taxon>
        <taxon>Agaricomycetidae</taxon>
        <taxon>Boletales</taxon>
        <taxon>Coniophorineae</taxon>
        <taxon>Serpulaceae</taxon>
        <taxon>Serpula</taxon>
    </lineage>
</organism>
<dbReference type="RefSeq" id="XP_007314819.1">
    <property type="nucleotide sequence ID" value="XM_007314757.1"/>
</dbReference>
<reference evidence="2" key="1">
    <citation type="journal article" date="2011" name="Science">
        <title>The plant cell wall-decomposing machinery underlies the functional diversity of forest fungi.</title>
        <authorList>
            <person name="Eastwood D.C."/>
            <person name="Floudas D."/>
            <person name="Binder M."/>
            <person name="Majcherczyk A."/>
            <person name="Schneider P."/>
            <person name="Aerts A."/>
            <person name="Asiegbu F.O."/>
            <person name="Baker S.E."/>
            <person name="Barry K."/>
            <person name="Bendiksby M."/>
            <person name="Blumentritt M."/>
            <person name="Coutinho P.M."/>
            <person name="Cullen D."/>
            <person name="de Vries R.P."/>
            <person name="Gathman A."/>
            <person name="Goodell B."/>
            <person name="Henrissat B."/>
            <person name="Ihrmark K."/>
            <person name="Kauserud H."/>
            <person name="Kohler A."/>
            <person name="LaButti K."/>
            <person name="Lapidus A."/>
            <person name="Lavin J.L."/>
            <person name="Lee Y.-H."/>
            <person name="Lindquist E."/>
            <person name="Lilly W."/>
            <person name="Lucas S."/>
            <person name="Morin E."/>
            <person name="Murat C."/>
            <person name="Oguiza J.A."/>
            <person name="Park J."/>
            <person name="Pisabarro A.G."/>
            <person name="Riley R."/>
            <person name="Rosling A."/>
            <person name="Salamov A."/>
            <person name="Schmidt O."/>
            <person name="Schmutz J."/>
            <person name="Skrede I."/>
            <person name="Stenlid J."/>
            <person name="Wiebenga A."/>
            <person name="Xie X."/>
            <person name="Kuees U."/>
            <person name="Hibbett D.S."/>
            <person name="Hoffmeister D."/>
            <person name="Hoegberg N."/>
            <person name="Martin F."/>
            <person name="Grigoriev I.V."/>
            <person name="Watkinson S.C."/>
        </authorList>
    </citation>
    <scope>NUCLEOTIDE SEQUENCE [LARGE SCALE GENOMIC DNA]</scope>
    <source>
        <strain evidence="2">S7.9</strain>
    </source>
</reference>
<gene>
    <name evidence="1" type="ORF">SERLADRAFT_459257</name>
</gene>
<dbReference type="EMBL" id="GL945430">
    <property type="protein sequence ID" value="EGO28620.1"/>
    <property type="molecule type" value="Genomic_DNA"/>
</dbReference>
<dbReference type="KEGG" id="sla:SERLADRAFT_459257"/>
<dbReference type="AlphaFoldDB" id="F8NLR8"/>
<sequence>MHPSEMYRLPALYPASRPAATSSLVPVPVSRYRLLTRRAQGLLCSLQHSYGAEYDGGGSDERVLPGSVLAVDVCDRELDAEAG</sequence>
<dbReference type="Proteomes" id="UP000008064">
    <property type="component" value="Unassembled WGS sequence"/>
</dbReference>
<dbReference type="GeneID" id="18817857"/>
<accession>F8NLR8</accession>
<evidence type="ECO:0000313" key="1">
    <source>
        <dbReference type="EMBL" id="EGO28620.1"/>
    </source>
</evidence>
<name>F8NLR8_SERL9</name>
<protein>
    <submittedName>
        <fullName evidence="1">Uncharacterized protein</fullName>
    </submittedName>
</protein>
<dbReference type="HOGENOM" id="CLU_2544016_0_0_1"/>
<proteinExistence type="predicted"/>